<dbReference type="SUPFAM" id="SSF74731">
    <property type="entry name" value="Ribosomal protein L20"/>
    <property type="match status" value="1"/>
</dbReference>
<dbReference type="PANTHER" id="PTHR10986">
    <property type="entry name" value="39S RIBOSOMAL PROTEIN L20"/>
    <property type="match status" value="1"/>
</dbReference>
<dbReference type="Pfam" id="PF00453">
    <property type="entry name" value="Ribosomal_L20"/>
    <property type="match status" value="1"/>
</dbReference>
<evidence type="ECO:0000256" key="5">
    <source>
        <dbReference type="ARBA" id="ARBA00023274"/>
    </source>
</evidence>
<dbReference type="AlphaFoldDB" id="A0A399FY00"/>
<dbReference type="NCBIfam" id="TIGR01032">
    <property type="entry name" value="rplT_bact"/>
    <property type="match status" value="1"/>
</dbReference>
<dbReference type="EMBL" id="NDHY01000005">
    <property type="protein sequence ID" value="RII00250.1"/>
    <property type="molecule type" value="Genomic_DNA"/>
</dbReference>
<name>A0A399FY00_UNCN2</name>
<evidence type="ECO:0000313" key="10">
    <source>
        <dbReference type="Proteomes" id="UP000266287"/>
    </source>
</evidence>
<dbReference type="PRINTS" id="PR00062">
    <property type="entry name" value="RIBOSOMALL20"/>
</dbReference>
<reference evidence="9 10" key="1">
    <citation type="submission" date="2018-08" db="EMBL/GenBank/DDBJ databases">
        <title>Draft genome of candidate division NPL-UPA2 bacterium Unc8 that adapted to ultra-basic serpentinizing groundwater.</title>
        <authorList>
            <person name="Ishii S."/>
            <person name="Suzuki S."/>
            <person name="Nealson K.H."/>
        </authorList>
    </citation>
    <scope>NUCLEOTIDE SEQUENCE [LARGE SCALE GENOMIC DNA]</scope>
    <source>
        <strain evidence="9">Unc8</strain>
    </source>
</reference>
<dbReference type="InterPro" id="IPR049946">
    <property type="entry name" value="RIBOSOMAL_L20_CS"/>
</dbReference>
<dbReference type="InterPro" id="IPR035566">
    <property type="entry name" value="Ribosomal_protein_bL20_C"/>
</dbReference>
<evidence type="ECO:0000256" key="7">
    <source>
        <dbReference type="HAMAP-Rule" id="MF_00382"/>
    </source>
</evidence>
<dbReference type="GO" id="GO:1990904">
    <property type="term" value="C:ribonucleoprotein complex"/>
    <property type="evidence" value="ECO:0007669"/>
    <property type="project" value="UniProtKB-KW"/>
</dbReference>
<keyword evidence="5 7" id="KW-0687">Ribonucleoprotein</keyword>
<dbReference type="FunFam" id="1.10.1900.20:FF:000001">
    <property type="entry name" value="50S ribosomal protein L20"/>
    <property type="match status" value="1"/>
</dbReference>
<comment type="caution">
    <text evidence="9">The sequence shown here is derived from an EMBL/GenBank/DDBJ whole genome shotgun (WGS) entry which is preliminary data.</text>
</comment>
<dbReference type="HAMAP" id="MF_00382">
    <property type="entry name" value="Ribosomal_bL20"/>
    <property type="match status" value="1"/>
</dbReference>
<evidence type="ECO:0000256" key="6">
    <source>
        <dbReference type="ARBA" id="ARBA00035172"/>
    </source>
</evidence>
<dbReference type="CDD" id="cd07026">
    <property type="entry name" value="Ribosomal_L20"/>
    <property type="match status" value="1"/>
</dbReference>
<dbReference type="Gene3D" id="6.10.160.10">
    <property type="match status" value="1"/>
</dbReference>
<keyword evidence="2 7" id="KW-0699">rRNA-binding</keyword>
<proteinExistence type="inferred from homology"/>
<evidence type="ECO:0000313" key="9">
    <source>
        <dbReference type="EMBL" id="RII00250.1"/>
    </source>
</evidence>
<evidence type="ECO:0000256" key="2">
    <source>
        <dbReference type="ARBA" id="ARBA00022730"/>
    </source>
</evidence>
<accession>A0A399FY00</accession>
<dbReference type="GO" id="GO:0000027">
    <property type="term" value="P:ribosomal large subunit assembly"/>
    <property type="evidence" value="ECO:0007669"/>
    <property type="project" value="UniProtKB-UniRule"/>
</dbReference>
<dbReference type="GO" id="GO:0006412">
    <property type="term" value="P:translation"/>
    <property type="evidence" value="ECO:0007669"/>
    <property type="project" value="InterPro"/>
</dbReference>
<dbReference type="Gene3D" id="1.10.1900.20">
    <property type="entry name" value="Ribosomal protein L20"/>
    <property type="match status" value="1"/>
</dbReference>
<comment type="function">
    <text evidence="7 8">Binds directly to 23S ribosomal RNA and is necessary for the in vitro assembly process of the 50S ribosomal subunit. It is not involved in the protein synthesizing functions of that subunit.</text>
</comment>
<sequence>MTRVKSSVTSKKRHKKYIREAKGFWGRRKNLYRTAREAVERGWLYAFRDRRVRKREFRKLWIARINAATRLNGLSYSKFIKGLADAGVELDRKILSDIAVRDSATFKKLVAIAKSEKAEVRSQKPEFRSQKPEAKI</sequence>
<gene>
    <name evidence="7" type="primary">rplT</name>
    <name evidence="9" type="ORF">B9J77_02895</name>
</gene>
<evidence type="ECO:0000256" key="3">
    <source>
        <dbReference type="ARBA" id="ARBA00022884"/>
    </source>
</evidence>
<comment type="similarity">
    <text evidence="1 7 8">Belongs to the bacterial ribosomal protein bL20 family.</text>
</comment>
<protein>
    <recommendedName>
        <fullName evidence="6 7">Large ribosomal subunit protein bL20</fullName>
    </recommendedName>
</protein>
<dbReference type="Proteomes" id="UP000266287">
    <property type="component" value="Unassembled WGS sequence"/>
</dbReference>
<evidence type="ECO:0000256" key="1">
    <source>
        <dbReference type="ARBA" id="ARBA00007698"/>
    </source>
</evidence>
<evidence type="ECO:0000256" key="4">
    <source>
        <dbReference type="ARBA" id="ARBA00022980"/>
    </source>
</evidence>
<evidence type="ECO:0000256" key="8">
    <source>
        <dbReference type="RuleBase" id="RU000560"/>
    </source>
</evidence>
<keyword evidence="4 7" id="KW-0689">Ribosomal protein</keyword>
<dbReference type="GO" id="GO:0005840">
    <property type="term" value="C:ribosome"/>
    <property type="evidence" value="ECO:0007669"/>
    <property type="project" value="UniProtKB-KW"/>
</dbReference>
<dbReference type="GO" id="GO:0019843">
    <property type="term" value="F:rRNA binding"/>
    <property type="evidence" value="ECO:0007669"/>
    <property type="project" value="UniProtKB-UniRule"/>
</dbReference>
<keyword evidence="3 7" id="KW-0694">RNA-binding</keyword>
<dbReference type="PROSITE" id="PS00937">
    <property type="entry name" value="RIBOSOMAL_L20"/>
    <property type="match status" value="1"/>
</dbReference>
<dbReference type="GO" id="GO:0003735">
    <property type="term" value="F:structural constituent of ribosome"/>
    <property type="evidence" value="ECO:0007669"/>
    <property type="project" value="InterPro"/>
</dbReference>
<dbReference type="InterPro" id="IPR005813">
    <property type="entry name" value="Ribosomal_bL20"/>
</dbReference>
<organism evidence="9 10">
    <name type="scientific">candidate division NPL-UPA2 bacterium Unc8</name>
    <dbReference type="NCBI Taxonomy" id="1980939"/>
    <lineage>
        <taxon>Bacteria</taxon>
    </lineage>
</organism>